<dbReference type="AlphaFoldDB" id="A0A0Q2RA43"/>
<protein>
    <recommendedName>
        <fullName evidence="3">Nuclear transport factor 2 family protein</fullName>
    </recommendedName>
</protein>
<accession>A0A0Q2RA43</accession>
<proteinExistence type="predicted"/>
<dbReference type="OrthoDB" id="4774268at2"/>
<evidence type="ECO:0008006" key="3">
    <source>
        <dbReference type="Google" id="ProtNLM"/>
    </source>
</evidence>
<dbReference type="Gene3D" id="3.10.450.50">
    <property type="match status" value="1"/>
</dbReference>
<dbReference type="Proteomes" id="UP000051677">
    <property type="component" value="Unassembled WGS sequence"/>
</dbReference>
<comment type="caution">
    <text evidence="1">The sequence shown here is derived from an EMBL/GenBank/DDBJ whole genome shotgun (WGS) entry which is preliminary data.</text>
</comment>
<dbReference type="InterPro" id="IPR032710">
    <property type="entry name" value="NTF2-like_dom_sf"/>
</dbReference>
<name>A0A0Q2RA43_MYCGO</name>
<dbReference type="STRING" id="1778.A9W97_06955"/>
<organism evidence="1 2">
    <name type="scientific">Mycobacterium gordonae</name>
    <dbReference type="NCBI Taxonomy" id="1778"/>
    <lineage>
        <taxon>Bacteria</taxon>
        <taxon>Bacillati</taxon>
        <taxon>Actinomycetota</taxon>
        <taxon>Actinomycetes</taxon>
        <taxon>Mycobacteriales</taxon>
        <taxon>Mycobacteriaceae</taxon>
        <taxon>Mycobacterium</taxon>
    </lineage>
</organism>
<evidence type="ECO:0000313" key="1">
    <source>
        <dbReference type="EMBL" id="KQH80870.1"/>
    </source>
</evidence>
<dbReference type="SUPFAM" id="SSF54427">
    <property type="entry name" value="NTF2-like"/>
    <property type="match status" value="1"/>
</dbReference>
<gene>
    <name evidence="1" type="ORF">AO501_17600</name>
</gene>
<dbReference type="RefSeq" id="WP_055576276.1">
    <property type="nucleotide sequence ID" value="NZ_LKTM01000004.1"/>
</dbReference>
<sequence>MAYDRAEFDAFWNDWLDANRRAQDSGDWGVMADFYDPDATYGWSYSPTDHFMANGRDEIRDLALGTEMLGFQGWIYPYQAVLFDDRSGQAFGLWRQLSTFTSPSGEPYEIQGLGGSWFQYSGDRSWSWQRDIFDVQMATAAMFDILRDGNNSPQLDARMDAIRTGRQPGHYRSWAEMSAPLWPVPRVLS</sequence>
<evidence type="ECO:0000313" key="2">
    <source>
        <dbReference type="Proteomes" id="UP000051677"/>
    </source>
</evidence>
<dbReference type="EMBL" id="LKTM01000004">
    <property type="protein sequence ID" value="KQH80870.1"/>
    <property type="molecule type" value="Genomic_DNA"/>
</dbReference>
<reference evidence="1 2" key="1">
    <citation type="submission" date="2015-10" db="EMBL/GenBank/DDBJ databases">
        <title>Mycobacterium gordonae draft genome assembly.</title>
        <authorList>
            <person name="Ustinova V."/>
            <person name="Smirnova T."/>
            <person name="Blagodatskikh K."/>
            <person name="Varlamov D."/>
            <person name="Larionova E."/>
            <person name="Chernousova L."/>
        </authorList>
    </citation>
    <scope>NUCLEOTIDE SEQUENCE [LARGE SCALE GENOMIC DNA]</scope>
    <source>
        <strain evidence="1 2">CTRI 14-8773</strain>
    </source>
</reference>